<gene>
    <name evidence="1" type="ORF">OG517_23635</name>
</gene>
<dbReference type="EMBL" id="CP108090">
    <property type="protein sequence ID" value="WUQ14176.1"/>
    <property type="molecule type" value="Genomic_DNA"/>
</dbReference>
<accession>A0ABZ1TFP5</accession>
<organism evidence="1 2">
    <name type="scientific">Streptomyces virginiae</name>
    <name type="common">Streptomyces cinnamonensis</name>
    <dbReference type="NCBI Taxonomy" id="1961"/>
    <lineage>
        <taxon>Bacteria</taxon>
        <taxon>Bacillati</taxon>
        <taxon>Actinomycetota</taxon>
        <taxon>Actinomycetes</taxon>
        <taxon>Kitasatosporales</taxon>
        <taxon>Streptomycetaceae</taxon>
        <taxon>Streptomyces</taxon>
    </lineage>
</organism>
<reference evidence="1" key="1">
    <citation type="submission" date="2022-10" db="EMBL/GenBank/DDBJ databases">
        <title>The complete genomes of actinobacterial strains from the NBC collection.</title>
        <authorList>
            <person name="Joergensen T.S."/>
            <person name="Alvarez Arevalo M."/>
            <person name="Sterndorff E.B."/>
            <person name="Faurdal D."/>
            <person name="Vuksanovic O."/>
            <person name="Mourched A.-S."/>
            <person name="Charusanti P."/>
            <person name="Shaw S."/>
            <person name="Blin K."/>
            <person name="Weber T."/>
        </authorList>
    </citation>
    <scope>NUCLEOTIDE SEQUENCE</scope>
    <source>
        <strain evidence="1">NBC_00248</strain>
    </source>
</reference>
<keyword evidence="2" id="KW-1185">Reference proteome</keyword>
<protein>
    <submittedName>
        <fullName evidence="1">Uncharacterized protein</fullName>
    </submittedName>
</protein>
<proteinExistence type="predicted"/>
<name>A0ABZ1TFP5_STRVG</name>
<evidence type="ECO:0000313" key="1">
    <source>
        <dbReference type="EMBL" id="WUQ14176.1"/>
    </source>
</evidence>
<dbReference type="RefSeq" id="WP_214351309.1">
    <property type="nucleotide sequence ID" value="NZ_CP108090.1"/>
</dbReference>
<dbReference type="Proteomes" id="UP001432039">
    <property type="component" value="Chromosome"/>
</dbReference>
<sequence length="303" mass="33163">MTYNLLTVAAVSPETMAVALAGCLGIAVSDVDVADPDGDPDLRNWDALVSCEHRVVHGDVAWSLDIYVQDEAADRPLESEVAAKFAKAATTTVLFPAAEALPSAYWVVTPEGLLTRARLELSDDEPPLYAVTAVEEPVSQLPRAVVTRFAEIVREQRPDTPVADAFVASVEKVRQAASALARLSLDDGTGSPIWSAKDNLVVWERVILQMESGWAPSGWYPADLYRERLEARDELAGIGARFPREIAELLGKALEELDGRFAAATKEDPSGSVRRELTGSSGERAQVGWWWRRRPDPTPWEQD</sequence>
<evidence type="ECO:0000313" key="2">
    <source>
        <dbReference type="Proteomes" id="UP001432039"/>
    </source>
</evidence>